<dbReference type="GO" id="GO:0005634">
    <property type="term" value="C:nucleus"/>
    <property type="evidence" value="ECO:0007669"/>
    <property type="project" value="UniProtKB-SubCell"/>
</dbReference>
<feature type="compositionally biased region" description="Polar residues" evidence="6">
    <location>
        <begin position="1"/>
        <end position="11"/>
    </location>
</feature>
<evidence type="ECO:0000256" key="4">
    <source>
        <dbReference type="ARBA" id="ARBA00022840"/>
    </source>
</evidence>
<protein>
    <submittedName>
        <fullName evidence="8">P-loop containing nucleoside triphosphate hydrolase protein</fullName>
    </submittedName>
</protein>
<feature type="compositionally biased region" description="Acidic residues" evidence="6">
    <location>
        <begin position="138"/>
        <end position="148"/>
    </location>
</feature>
<comment type="subcellular location">
    <subcellularLocation>
        <location evidence="1">Nucleus</location>
    </subcellularLocation>
</comment>
<dbReference type="InterPro" id="IPR002464">
    <property type="entry name" value="DNA/RNA_helicase_DEAH_CS"/>
</dbReference>
<dbReference type="Pfam" id="PF00176">
    <property type="entry name" value="SNF2-rel_dom"/>
    <property type="match status" value="1"/>
</dbReference>
<evidence type="ECO:0000256" key="1">
    <source>
        <dbReference type="ARBA" id="ARBA00004123"/>
    </source>
</evidence>
<dbReference type="InterPro" id="IPR000330">
    <property type="entry name" value="SNF2_N"/>
</dbReference>
<evidence type="ECO:0000256" key="2">
    <source>
        <dbReference type="ARBA" id="ARBA00022741"/>
    </source>
</evidence>
<dbReference type="Gene3D" id="3.40.50.300">
    <property type="entry name" value="P-loop containing nucleotide triphosphate hydrolases"/>
    <property type="match status" value="2"/>
</dbReference>
<dbReference type="PANTHER" id="PTHR45629">
    <property type="entry name" value="SNF2/RAD54 FAMILY MEMBER"/>
    <property type="match status" value="1"/>
</dbReference>
<reference evidence="8" key="1">
    <citation type="submission" date="2021-03" db="EMBL/GenBank/DDBJ databases">
        <title>Evolutionary innovations through gain and loss of genes in the ectomycorrhizal Boletales.</title>
        <authorList>
            <person name="Wu G."/>
            <person name="Miyauchi S."/>
            <person name="Morin E."/>
            <person name="Yang Z.-L."/>
            <person name="Xu J."/>
            <person name="Martin F.M."/>
        </authorList>
    </citation>
    <scope>NUCLEOTIDE SEQUENCE</scope>
    <source>
        <strain evidence="8">BR01</strain>
    </source>
</reference>
<feature type="compositionally biased region" description="Basic and acidic residues" evidence="6">
    <location>
        <begin position="191"/>
        <end position="200"/>
    </location>
</feature>
<dbReference type="CDD" id="cd18793">
    <property type="entry name" value="SF2_C_SNF"/>
    <property type="match status" value="1"/>
</dbReference>
<dbReference type="InterPro" id="IPR027417">
    <property type="entry name" value="P-loop_NTPase"/>
</dbReference>
<dbReference type="OrthoDB" id="413460at2759"/>
<dbReference type="FunFam" id="3.40.50.10810:FF:000019">
    <property type="entry name" value="DNA excision repair protein ERCC-6-like 2 isoform X1"/>
    <property type="match status" value="1"/>
</dbReference>
<dbReference type="Proteomes" id="UP000683000">
    <property type="component" value="Unassembled WGS sequence"/>
</dbReference>
<dbReference type="InterPro" id="IPR049730">
    <property type="entry name" value="SNF2/RAD54-like_C"/>
</dbReference>
<keyword evidence="5" id="KW-0539">Nucleus</keyword>
<dbReference type="InterPro" id="IPR038718">
    <property type="entry name" value="SNF2-like_sf"/>
</dbReference>
<dbReference type="InterPro" id="IPR029256">
    <property type="entry name" value="Heliccase-ass-bd"/>
</dbReference>
<name>A0A8I2YLF3_9AGAM</name>
<proteinExistence type="predicted"/>
<dbReference type="EMBL" id="JAGFBS010000019">
    <property type="protein sequence ID" value="KAG6374054.1"/>
    <property type="molecule type" value="Genomic_DNA"/>
</dbReference>
<sequence>MYGALTYNNAEPDSDPEFNAGAFIYETKKKPKRGRKSSDASPPRKHRTRRSNILGGSRPLSRSGTAEPKTNPLLQYFGDDLDLHSASEDEGDAEVDDEASDAGSNNDSGAEEHTVSRTLTLFSKETTPNAAGVTLVVDDSETESESESEPAGQTLKRKSPSFPQVMPPSKRKQTPPIADDSETESESEVDELVKTAHSETESEDEEDTIAIPAFNPRPGFPLCEGQKYLGPFVLNREKGIMVPAAINTYLREYQREGVQFFWDLYNEGRGGLLGDDMGLVRKTIQVISFLSAIMKKHGDQRDVDRRRNYISKLQDGVEWKKHRTLPPANAVWPTCLIIAPSTVVGNWEREFKTWGYFEVGSYIGSPTRREEILTDFKMGRLDVVITSFDLARKDISLLDELPWSVIMVDEAHRVKNPRSKITKAYHQFACMKRFGLTGTAIQNSYNELWTILDWTNPGRLGSMKQWKGFVVKPLTVGQSASATEEERTKALAVARIIRDQLLPRFFKRRIAQLPTKIDEVVFCPLTPQQIKVYKRILAMDPVQNIIQKEEFCDCGSRKKRKDCCHPFGKGDVLKFTSILIKISNHLALILPAPTDSQDQTIRNRELAEFVFAGEPIPKFATAMMQPSFCGKWTVLDTLLKDWRKDRSNKVLIFTKSVKLLEMLEFHLSNRAGGVGLNLTGANKVVIFDPAHDLQAMDRAYRFGQTRDVYVYRLLGAGSIEELVYARQLYKQQQMAIGYQASVQTRRAFFSEHMVVCVLTGMVLSDLRGLTALLFDDGKCQWIVYQFIGKIDEVFASDPPDVPEENGIQKALGAIGVKYSHRNDDVLLPSRVEEERSRNALKEHKRRKTAARKSKEGEAATKNKRSKTPEMEWPPKRKHHKGPPTPMEQLACRQRALIELGYIKDPSHVPVFAQFFARKTVEEREEILGKLDEHARHYS</sequence>
<feature type="compositionally biased region" description="Basic and acidic residues" evidence="6">
    <location>
        <begin position="829"/>
        <end position="841"/>
    </location>
</feature>
<dbReference type="GO" id="GO:0016787">
    <property type="term" value="F:hydrolase activity"/>
    <property type="evidence" value="ECO:0007669"/>
    <property type="project" value="UniProtKB-KW"/>
</dbReference>
<keyword evidence="3 8" id="KW-0378">Hydrolase</keyword>
<feature type="domain" description="Helicase ATP-binding" evidence="7">
    <location>
        <begin position="262"/>
        <end position="458"/>
    </location>
</feature>
<evidence type="ECO:0000259" key="7">
    <source>
        <dbReference type="PROSITE" id="PS51192"/>
    </source>
</evidence>
<dbReference type="InterPro" id="IPR050496">
    <property type="entry name" value="SNF2_RAD54_helicase_repair"/>
</dbReference>
<dbReference type="InterPro" id="IPR014001">
    <property type="entry name" value="Helicase_ATP-bd"/>
</dbReference>
<feature type="region of interest" description="Disordered" evidence="6">
    <location>
        <begin position="1"/>
        <end position="207"/>
    </location>
</feature>
<comment type="caution">
    <text evidence="8">The sequence shown here is derived from an EMBL/GenBank/DDBJ whole genome shotgun (WGS) entry which is preliminary data.</text>
</comment>
<feature type="compositionally biased region" description="Basic residues" evidence="6">
    <location>
        <begin position="842"/>
        <end position="851"/>
    </location>
</feature>
<feature type="compositionally biased region" description="Acidic residues" evidence="6">
    <location>
        <begin position="88"/>
        <end position="100"/>
    </location>
</feature>
<keyword evidence="9" id="KW-1185">Reference proteome</keyword>
<feature type="compositionally biased region" description="Acidic residues" evidence="6">
    <location>
        <begin position="179"/>
        <end position="190"/>
    </location>
</feature>
<dbReference type="GO" id="GO:0005524">
    <property type="term" value="F:ATP binding"/>
    <property type="evidence" value="ECO:0007669"/>
    <property type="project" value="InterPro"/>
</dbReference>
<dbReference type="SMART" id="SM00487">
    <property type="entry name" value="DEXDc"/>
    <property type="match status" value="1"/>
</dbReference>
<evidence type="ECO:0000313" key="8">
    <source>
        <dbReference type="EMBL" id="KAG6374054.1"/>
    </source>
</evidence>
<evidence type="ECO:0000313" key="9">
    <source>
        <dbReference type="Proteomes" id="UP000683000"/>
    </source>
</evidence>
<dbReference type="AlphaFoldDB" id="A0A8I2YLF3"/>
<keyword evidence="4" id="KW-0067">ATP-binding</keyword>
<organism evidence="8 9">
    <name type="scientific">Boletus reticuloceps</name>
    <dbReference type="NCBI Taxonomy" id="495285"/>
    <lineage>
        <taxon>Eukaryota</taxon>
        <taxon>Fungi</taxon>
        <taxon>Dikarya</taxon>
        <taxon>Basidiomycota</taxon>
        <taxon>Agaricomycotina</taxon>
        <taxon>Agaricomycetes</taxon>
        <taxon>Agaricomycetidae</taxon>
        <taxon>Boletales</taxon>
        <taxon>Boletineae</taxon>
        <taxon>Boletaceae</taxon>
        <taxon>Boletoideae</taxon>
        <taxon>Boletus</taxon>
    </lineage>
</organism>
<evidence type="ECO:0000256" key="6">
    <source>
        <dbReference type="SAM" id="MobiDB-lite"/>
    </source>
</evidence>
<feature type="compositionally biased region" description="Basic and acidic residues" evidence="6">
    <location>
        <begin position="852"/>
        <end position="874"/>
    </location>
</feature>
<accession>A0A8I2YLF3</accession>
<evidence type="ECO:0000256" key="3">
    <source>
        <dbReference type="ARBA" id="ARBA00022801"/>
    </source>
</evidence>
<dbReference type="PANTHER" id="PTHR45629:SF7">
    <property type="entry name" value="DNA EXCISION REPAIR PROTEIN ERCC-6-RELATED"/>
    <property type="match status" value="1"/>
</dbReference>
<gene>
    <name evidence="8" type="ORF">JVT61DRAFT_4694</name>
</gene>
<dbReference type="Gene3D" id="3.40.50.10810">
    <property type="entry name" value="Tandem AAA-ATPase domain"/>
    <property type="match status" value="1"/>
</dbReference>
<feature type="compositionally biased region" description="Polar residues" evidence="6">
    <location>
        <begin position="116"/>
        <end position="129"/>
    </location>
</feature>
<dbReference type="PROSITE" id="PS00690">
    <property type="entry name" value="DEAH_ATP_HELICASE"/>
    <property type="match status" value="1"/>
</dbReference>
<feature type="region of interest" description="Disordered" evidence="6">
    <location>
        <begin position="829"/>
        <end position="886"/>
    </location>
</feature>
<evidence type="ECO:0000256" key="5">
    <source>
        <dbReference type="ARBA" id="ARBA00023242"/>
    </source>
</evidence>
<keyword evidence="2" id="KW-0547">Nucleotide-binding</keyword>
<dbReference type="PROSITE" id="PS51192">
    <property type="entry name" value="HELICASE_ATP_BIND_1"/>
    <property type="match status" value="1"/>
</dbReference>
<dbReference type="SUPFAM" id="SSF52540">
    <property type="entry name" value="P-loop containing nucleoside triphosphate hydrolases"/>
    <property type="match status" value="2"/>
</dbReference>
<dbReference type="Pfam" id="PF14773">
    <property type="entry name" value="VIGSSK"/>
    <property type="match status" value="1"/>
</dbReference>